<dbReference type="PROSITE" id="PS51186">
    <property type="entry name" value="GNAT"/>
    <property type="match status" value="1"/>
</dbReference>
<comment type="caution">
    <text evidence="2">The sequence shown here is derived from an EMBL/GenBank/DDBJ whole genome shotgun (WGS) entry which is preliminary data.</text>
</comment>
<evidence type="ECO:0000313" key="3">
    <source>
        <dbReference type="Proteomes" id="UP000326912"/>
    </source>
</evidence>
<dbReference type="InterPro" id="IPR040579">
    <property type="entry name" value="Acetyltransf_19"/>
</dbReference>
<organism evidence="2 3">
    <name type="scientific">Dictyobacter vulcani</name>
    <dbReference type="NCBI Taxonomy" id="2607529"/>
    <lineage>
        <taxon>Bacteria</taxon>
        <taxon>Bacillati</taxon>
        <taxon>Chloroflexota</taxon>
        <taxon>Ktedonobacteria</taxon>
        <taxon>Ktedonobacterales</taxon>
        <taxon>Dictyobacteraceae</taxon>
        <taxon>Dictyobacter</taxon>
    </lineage>
</organism>
<evidence type="ECO:0000313" key="2">
    <source>
        <dbReference type="EMBL" id="GER91709.1"/>
    </source>
</evidence>
<protein>
    <recommendedName>
        <fullName evidence="1">N-acetyltransferase domain-containing protein</fullName>
    </recommendedName>
</protein>
<dbReference type="InterPro" id="IPR016181">
    <property type="entry name" value="Acyl_CoA_acyltransferase"/>
</dbReference>
<dbReference type="RefSeq" id="WP_151759325.1">
    <property type="nucleotide sequence ID" value="NZ_BKZW01000004.1"/>
</dbReference>
<dbReference type="Proteomes" id="UP000326912">
    <property type="component" value="Unassembled WGS sequence"/>
</dbReference>
<sequence length="266" mass="30493">MLTRRQIEQAASIQQLSADYLRTLIAPLDGMWEGAIIPQATFWEIQDQEQSVGYFCLDADQCLLRFHLWETYQSRAQEIFRWLIESYQIQQAMASTIEPAYFSLCLDLQRSMQAQAYLFQDHHNVVLTPAISNCIFRPATESDLEHMLSFYQANIDGPVAWLPDFLRTRIQRQELFMLAAEQGTILAAGEYIPSQSQRPYVDLGMVVARAYRGKGLASYTLTQLKQHAYQQGLKPICSCDVSNLASQKAIQKAGFISIHRIMKIHF</sequence>
<dbReference type="Gene3D" id="3.40.630.30">
    <property type="match status" value="1"/>
</dbReference>
<dbReference type="SUPFAM" id="SSF55729">
    <property type="entry name" value="Acyl-CoA N-acyltransferases (Nat)"/>
    <property type="match status" value="1"/>
</dbReference>
<accession>A0A5J4L072</accession>
<dbReference type="EMBL" id="BKZW01000004">
    <property type="protein sequence ID" value="GER91709.1"/>
    <property type="molecule type" value="Genomic_DNA"/>
</dbReference>
<dbReference type="Gene3D" id="3.40.630.80">
    <property type="match status" value="1"/>
</dbReference>
<dbReference type="InterPro" id="IPR000182">
    <property type="entry name" value="GNAT_dom"/>
</dbReference>
<gene>
    <name evidence="2" type="ORF">KDW_58710</name>
</gene>
<dbReference type="Pfam" id="PF18015">
    <property type="entry name" value="Acetyltransf_19"/>
    <property type="match status" value="1"/>
</dbReference>
<dbReference type="CDD" id="cd04301">
    <property type="entry name" value="NAT_SF"/>
    <property type="match status" value="1"/>
</dbReference>
<proteinExistence type="predicted"/>
<keyword evidence="3" id="KW-1185">Reference proteome</keyword>
<feature type="domain" description="N-acetyltransferase" evidence="1">
    <location>
        <begin position="134"/>
        <end position="266"/>
    </location>
</feature>
<reference evidence="2 3" key="1">
    <citation type="submission" date="2019-10" db="EMBL/GenBank/DDBJ databases">
        <title>Dictyobacter vulcani sp. nov., within the class Ktedonobacteria, isolated from soil of volcanic Mt. Zao.</title>
        <authorList>
            <person name="Zheng Y."/>
            <person name="Wang C.M."/>
            <person name="Sakai Y."/>
            <person name="Abe K."/>
            <person name="Yokota A."/>
            <person name="Yabe S."/>
        </authorList>
    </citation>
    <scope>NUCLEOTIDE SEQUENCE [LARGE SCALE GENOMIC DNA]</scope>
    <source>
        <strain evidence="2 3">W12</strain>
    </source>
</reference>
<name>A0A5J4L072_9CHLR</name>
<dbReference type="AlphaFoldDB" id="A0A5J4L072"/>
<dbReference type="Pfam" id="PF00583">
    <property type="entry name" value="Acetyltransf_1"/>
    <property type="match status" value="1"/>
</dbReference>
<dbReference type="GO" id="GO:0016747">
    <property type="term" value="F:acyltransferase activity, transferring groups other than amino-acyl groups"/>
    <property type="evidence" value="ECO:0007669"/>
    <property type="project" value="InterPro"/>
</dbReference>
<evidence type="ECO:0000259" key="1">
    <source>
        <dbReference type="PROSITE" id="PS51186"/>
    </source>
</evidence>